<dbReference type="AlphaFoldDB" id="A0A4S2KM37"/>
<dbReference type="Proteomes" id="UP000310200">
    <property type="component" value="Unassembled WGS sequence"/>
</dbReference>
<dbReference type="STRING" id="300112.A0A4S2KM37"/>
<protein>
    <submittedName>
        <fullName evidence="2">Protein transport protein Sec24B</fullName>
    </submittedName>
</protein>
<accession>A0A4S2KM37</accession>
<name>A0A4S2KM37_9HYME</name>
<comment type="caution">
    <text evidence="2">The sequence shown here is derived from an EMBL/GenBank/DDBJ whole genome shotgun (WGS) entry which is preliminary data.</text>
</comment>
<keyword evidence="3" id="KW-1185">Reference proteome</keyword>
<feature type="compositionally biased region" description="Polar residues" evidence="1">
    <location>
        <begin position="77"/>
        <end position="107"/>
    </location>
</feature>
<organism evidence="2 3">
    <name type="scientific">Temnothorax longispinosus</name>
    <dbReference type="NCBI Taxonomy" id="300112"/>
    <lineage>
        <taxon>Eukaryota</taxon>
        <taxon>Metazoa</taxon>
        <taxon>Ecdysozoa</taxon>
        <taxon>Arthropoda</taxon>
        <taxon>Hexapoda</taxon>
        <taxon>Insecta</taxon>
        <taxon>Pterygota</taxon>
        <taxon>Neoptera</taxon>
        <taxon>Endopterygota</taxon>
        <taxon>Hymenoptera</taxon>
        <taxon>Apocrita</taxon>
        <taxon>Aculeata</taxon>
        <taxon>Formicoidea</taxon>
        <taxon>Formicidae</taxon>
        <taxon>Myrmicinae</taxon>
        <taxon>Temnothorax</taxon>
    </lineage>
</organism>
<dbReference type="EMBL" id="QBLH01001859">
    <property type="protein sequence ID" value="TGZ50761.1"/>
    <property type="molecule type" value="Genomic_DNA"/>
</dbReference>
<evidence type="ECO:0000313" key="3">
    <source>
        <dbReference type="Proteomes" id="UP000310200"/>
    </source>
</evidence>
<feature type="region of interest" description="Disordered" evidence="1">
    <location>
        <begin position="198"/>
        <end position="227"/>
    </location>
</feature>
<reference evidence="2 3" key="1">
    <citation type="journal article" date="2019" name="Philos. Trans. R. Soc. Lond., B, Biol. Sci.">
        <title>Ant behaviour and brain gene expression of defending hosts depend on the ecological success of the intruding social parasite.</title>
        <authorList>
            <person name="Kaur R."/>
            <person name="Stoldt M."/>
            <person name="Jongepier E."/>
            <person name="Feldmeyer B."/>
            <person name="Menzel F."/>
            <person name="Bornberg-Bauer E."/>
            <person name="Foitzik S."/>
        </authorList>
    </citation>
    <scope>NUCLEOTIDE SEQUENCE [LARGE SCALE GENOMIC DNA]</scope>
    <source>
        <tissue evidence="2">Whole body</tissue>
    </source>
</reference>
<sequence length="409" mass="45691">MNQSYQWATNPPPTNIPQGTMGVPGMSSSIDKTSQVSTDQTAESQTSFARVNKIVTYDQGHPTPPPASNANLPPSNITQHLNQNSYVQQEPMSSSTQPPRTQNVQAQSTISPSESLSSSQLRYGTQQNISNASSMPNSSTQNLFYSAQGHNVGPRNPQDYSTQPLKPQNLLTGYMDPTGLGSIPQGQNVHQNLTGQRRYPQQQDTANTAMLPPSGGNQLHGYDPRSQYPGPMTNVPLDSSNRRYPNMYPDQLNQLNNQMSNLNVTQTGYNKLWGVESIDLLQCRNILPPEKVEPPKIKLHQEMLDVVNYAKITSMLHENRRIQNTNANQRFEQFRELLLLKLFHYIEVSHEICGIITGYSGLLTGTNYTVGWVPTELKEATYRTLLAHCALLKDHYEHNGHSYVLNANR</sequence>
<evidence type="ECO:0000313" key="2">
    <source>
        <dbReference type="EMBL" id="TGZ50761.1"/>
    </source>
</evidence>
<feature type="compositionally biased region" description="Low complexity" evidence="1">
    <location>
        <begin position="108"/>
        <end position="119"/>
    </location>
</feature>
<feature type="compositionally biased region" description="Polar residues" evidence="1">
    <location>
        <begin position="26"/>
        <end position="49"/>
    </location>
</feature>
<feature type="compositionally biased region" description="Polar residues" evidence="1">
    <location>
        <begin position="198"/>
        <end position="208"/>
    </location>
</feature>
<feature type="region of interest" description="Disordered" evidence="1">
    <location>
        <begin position="1"/>
        <end position="164"/>
    </location>
</feature>
<evidence type="ECO:0000256" key="1">
    <source>
        <dbReference type="SAM" id="MobiDB-lite"/>
    </source>
</evidence>
<feature type="compositionally biased region" description="Polar residues" evidence="1">
    <location>
        <begin position="120"/>
        <end position="149"/>
    </location>
</feature>
<gene>
    <name evidence="2" type="ORF">DBV15_01768</name>
</gene>
<proteinExistence type="predicted"/>